<keyword evidence="2 3" id="KW-0175">Coiled coil</keyword>
<dbReference type="AlphaFoldDB" id="A0A448X187"/>
<evidence type="ECO:0000256" key="3">
    <source>
        <dbReference type="SAM" id="Coils"/>
    </source>
</evidence>
<dbReference type="PANTHER" id="PTHR12186">
    <property type="entry name" value="SIKE FAMILY MEMBER"/>
    <property type="match status" value="1"/>
</dbReference>
<feature type="coiled-coil region" evidence="3">
    <location>
        <begin position="99"/>
        <end position="126"/>
    </location>
</feature>
<dbReference type="EMBL" id="CAAALY010073473">
    <property type="protein sequence ID" value="VEL25373.1"/>
    <property type="molecule type" value="Genomic_DNA"/>
</dbReference>
<evidence type="ECO:0000313" key="5">
    <source>
        <dbReference type="Proteomes" id="UP000784294"/>
    </source>
</evidence>
<reference evidence="4" key="1">
    <citation type="submission" date="2018-11" db="EMBL/GenBank/DDBJ databases">
        <authorList>
            <consortium name="Pathogen Informatics"/>
        </authorList>
    </citation>
    <scope>NUCLEOTIDE SEQUENCE</scope>
</reference>
<protein>
    <submittedName>
        <fullName evidence="4">Uncharacterized protein</fullName>
    </submittedName>
</protein>
<keyword evidence="5" id="KW-1185">Reference proteome</keyword>
<evidence type="ECO:0000256" key="1">
    <source>
        <dbReference type="ARBA" id="ARBA00005537"/>
    </source>
</evidence>
<dbReference type="PANTHER" id="PTHR12186:SF2">
    <property type="entry name" value="FGFR1 ONCOGENE PARTNER 2 HOMOLOG"/>
    <property type="match status" value="1"/>
</dbReference>
<proteinExistence type="inferred from homology"/>
<name>A0A448X187_9PLAT</name>
<comment type="caution">
    <text evidence="4">The sequence shown here is derived from an EMBL/GenBank/DDBJ whole genome shotgun (WGS) entry which is preliminary data.</text>
</comment>
<sequence length="147" mass="16349">MLPDAMKLSLGKSINDIRLLNRRLKAREELVLLLLSQAQAVQLRLQTMQQYQEEVLSLSEIATRTTKTGLVAAGNGSVSSTTAISTGRSAGHRQLLLCLAAENKQVEQLRLENSTLRNSLEEHQAVLEMIMAKYRSQVSKCRNICGR</sequence>
<dbReference type="OrthoDB" id="21214at2759"/>
<evidence type="ECO:0000313" key="4">
    <source>
        <dbReference type="EMBL" id="VEL25373.1"/>
    </source>
</evidence>
<dbReference type="InterPro" id="IPR008555">
    <property type="entry name" value="SIKE"/>
</dbReference>
<comment type="similarity">
    <text evidence="1">Belongs to the SIKE family.</text>
</comment>
<dbReference type="Pfam" id="PF05769">
    <property type="entry name" value="SIKE"/>
    <property type="match status" value="1"/>
</dbReference>
<dbReference type="Proteomes" id="UP000784294">
    <property type="component" value="Unassembled WGS sequence"/>
</dbReference>
<organism evidence="4 5">
    <name type="scientific">Protopolystoma xenopodis</name>
    <dbReference type="NCBI Taxonomy" id="117903"/>
    <lineage>
        <taxon>Eukaryota</taxon>
        <taxon>Metazoa</taxon>
        <taxon>Spiralia</taxon>
        <taxon>Lophotrochozoa</taxon>
        <taxon>Platyhelminthes</taxon>
        <taxon>Monogenea</taxon>
        <taxon>Polyopisthocotylea</taxon>
        <taxon>Polystomatidea</taxon>
        <taxon>Polystomatidae</taxon>
        <taxon>Protopolystoma</taxon>
    </lineage>
</organism>
<gene>
    <name evidence="4" type="ORF">PXEA_LOCUS18813</name>
</gene>
<evidence type="ECO:0000256" key="2">
    <source>
        <dbReference type="ARBA" id="ARBA00023054"/>
    </source>
</evidence>
<accession>A0A448X187</accession>